<evidence type="ECO:0000256" key="6">
    <source>
        <dbReference type="ARBA" id="ARBA00023134"/>
    </source>
</evidence>
<dbReference type="Gene3D" id="3.30.300.20">
    <property type="match status" value="1"/>
</dbReference>
<dbReference type="Proteomes" id="UP000228987">
    <property type="component" value="Unassembled WGS sequence"/>
</dbReference>
<dbReference type="PIRSF" id="PIRSF006485">
    <property type="entry name" value="GTP-binding_EngA"/>
    <property type="match status" value="1"/>
</dbReference>
<comment type="similarity">
    <text evidence="1 8 9 10">Belongs to the TRAFAC class TrmE-Era-EngA-EngB-Septin-like GTPase superfamily. EngA (Der) GTPase family.</text>
</comment>
<dbReference type="Pfam" id="PF01926">
    <property type="entry name" value="MMR_HSR1"/>
    <property type="match status" value="2"/>
</dbReference>
<comment type="caution">
    <text evidence="12">The sequence shown here is derived from an EMBL/GenBank/DDBJ whole genome shotgun (WGS) entry which is preliminary data.</text>
</comment>
<keyword evidence="4 10" id="KW-0677">Repeat</keyword>
<dbReference type="Pfam" id="PF14714">
    <property type="entry name" value="KH_dom-like"/>
    <property type="match status" value="1"/>
</dbReference>
<dbReference type="GO" id="GO:0005525">
    <property type="term" value="F:GTP binding"/>
    <property type="evidence" value="ECO:0007669"/>
    <property type="project" value="UniProtKB-UniRule"/>
</dbReference>
<name>A0A2A5CBF0_9GAMM</name>
<dbReference type="InterPro" id="IPR016484">
    <property type="entry name" value="GTPase_Der"/>
</dbReference>
<dbReference type="InterPro" id="IPR005225">
    <property type="entry name" value="Small_GTP-bd"/>
</dbReference>
<dbReference type="FunFam" id="3.40.50.300:FF:000040">
    <property type="entry name" value="GTPase Der"/>
    <property type="match status" value="1"/>
</dbReference>
<feature type="domain" description="EngA-type G" evidence="11">
    <location>
        <begin position="177"/>
        <end position="350"/>
    </location>
</feature>
<keyword evidence="5 8" id="KW-0547">Nucleotide-binding</keyword>
<dbReference type="GO" id="GO:0043022">
    <property type="term" value="F:ribosome binding"/>
    <property type="evidence" value="ECO:0007669"/>
    <property type="project" value="TreeGrafter"/>
</dbReference>
<dbReference type="InterPro" id="IPR006073">
    <property type="entry name" value="GTP-bd"/>
</dbReference>
<dbReference type="FunFam" id="3.30.300.20:FF:000004">
    <property type="entry name" value="GTPase Der"/>
    <property type="match status" value="1"/>
</dbReference>
<evidence type="ECO:0000256" key="3">
    <source>
        <dbReference type="ARBA" id="ARBA00022517"/>
    </source>
</evidence>
<evidence type="ECO:0000256" key="9">
    <source>
        <dbReference type="PROSITE-ProRule" id="PRU01049"/>
    </source>
</evidence>
<feature type="binding site" evidence="8">
    <location>
        <begin position="230"/>
        <end position="234"/>
    </location>
    <ligand>
        <name>GTP</name>
        <dbReference type="ChEBI" id="CHEBI:37565"/>
        <label>2</label>
    </ligand>
</feature>
<reference evidence="13" key="1">
    <citation type="submission" date="2017-08" db="EMBL/GenBank/DDBJ databases">
        <title>A dynamic microbial community with high functional redundancy inhabits the cold, oxic subseafloor aquifer.</title>
        <authorList>
            <person name="Tully B.J."/>
            <person name="Wheat C.G."/>
            <person name="Glazer B.T."/>
            <person name="Huber J.A."/>
        </authorList>
    </citation>
    <scope>NUCLEOTIDE SEQUENCE [LARGE SCALE GENOMIC DNA]</scope>
</reference>
<dbReference type="InterPro" id="IPR032859">
    <property type="entry name" value="KH_dom-like"/>
</dbReference>
<evidence type="ECO:0000256" key="7">
    <source>
        <dbReference type="ARBA" id="ARBA00032345"/>
    </source>
</evidence>
<dbReference type="CDD" id="cd01895">
    <property type="entry name" value="EngA2"/>
    <property type="match status" value="1"/>
</dbReference>
<dbReference type="PROSITE" id="PS51712">
    <property type="entry name" value="G_ENGA"/>
    <property type="match status" value="2"/>
</dbReference>
<dbReference type="Gene3D" id="3.40.50.300">
    <property type="entry name" value="P-loop containing nucleotide triphosphate hydrolases"/>
    <property type="match status" value="2"/>
</dbReference>
<feature type="domain" description="EngA-type G" evidence="11">
    <location>
        <begin position="3"/>
        <end position="166"/>
    </location>
</feature>
<dbReference type="PRINTS" id="PR00326">
    <property type="entry name" value="GTP1OBG"/>
</dbReference>
<evidence type="ECO:0000313" key="13">
    <source>
        <dbReference type="Proteomes" id="UP000228987"/>
    </source>
</evidence>
<proteinExistence type="inferred from homology"/>
<dbReference type="NCBIfam" id="TIGR00231">
    <property type="entry name" value="small_GTP"/>
    <property type="match status" value="2"/>
</dbReference>
<feature type="binding site" evidence="8">
    <location>
        <begin position="118"/>
        <end position="121"/>
    </location>
    <ligand>
        <name>GTP</name>
        <dbReference type="ChEBI" id="CHEBI:37565"/>
        <label>1</label>
    </ligand>
</feature>
<dbReference type="AlphaFoldDB" id="A0A2A5CBF0"/>
<dbReference type="CDD" id="cd01894">
    <property type="entry name" value="EngA1"/>
    <property type="match status" value="1"/>
</dbReference>
<evidence type="ECO:0000256" key="10">
    <source>
        <dbReference type="RuleBase" id="RU004481"/>
    </source>
</evidence>
<keyword evidence="3 8" id="KW-0690">Ribosome biogenesis</keyword>
<organism evidence="12 13">
    <name type="scientific">SAR86 cluster bacterium</name>
    <dbReference type="NCBI Taxonomy" id="2030880"/>
    <lineage>
        <taxon>Bacteria</taxon>
        <taxon>Pseudomonadati</taxon>
        <taxon>Pseudomonadota</taxon>
        <taxon>Gammaproteobacteria</taxon>
        <taxon>SAR86 cluster</taxon>
    </lineage>
</organism>
<evidence type="ECO:0000256" key="8">
    <source>
        <dbReference type="HAMAP-Rule" id="MF_00195"/>
    </source>
</evidence>
<keyword evidence="6 8" id="KW-0342">GTP-binding</keyword>
<evidence type="ECO:0000256" key="2">
    <source>
        <dbReference type="ARBA" id="ARBA00020953"/>
    </source>
</evidence>
<dbReference type="InterPro" id="IPR027417">
    <property type="entry name" value="P-loop_NTPase"/>
</dbReference>
<dbReference type="SUPFAM" id="SSF52540">
    <property type="entry name" value="P-loop containing nucleoside triphosphate hydrolases"/>
    <property type="match status" value="2"/>
</dbReference>
<sequence length="466" mass="52178">MIPVLALVGRPNVGKSTLFNRLTRSRDALVADFAGLTRDRQYGEAHHNGRPFIVIDTGGIDGSEEGIDAPMADQALLAIEEADLTVLLVDGRAGLNPGDQHIVDFLRKQQRPFIVAVNKTDGIDQDVAMGDFYQLGVNDIHAIAATQGRGVSVMLDKLLADFPEAESSEQDDEEAGIKIAVAGRPNVGKSTLVNRLLGEERVVVYDQPGTTRDSVYIPYERRGQKYTLIDTAGIRRRGKTKEVVEKFSVVKSLQAIQDANVVILLVDARDSIVEQDLHLLGYVLETGRALVIALNKWDGMNEYDKDNVKKDIRRRFVFVDFAKIHFISALHGTGVGNLYKSIDAAYASASRKLLTPKLNEMLQRIVAEHAPPMHNNRRIKLRYAHAGGRNPPLIVIHGKQTEKLPASYVKYLEKTFRKYLKLEGTPIRIELRRDDNPYTKDEADLSNQQIARKRRLKKNREFLKAK</sequence>
<dbReference type="InterPro" id="IPR015946">
    <property type="entry name" value="KH_dom-like_a/b"/>
</dbReference>
<accession>A0A2A5CBF0</accession>
<comment type="subunit">
    <text evidence="8">Associates with the 50S ribosomal subunit.</text>
</comment>
<evidence type="ECO:0000313" key="12">
    <source>
        <dbReference type="EMBL" id="PCJ41142.1"/>
    </source>
</evidence>
<gene>
    <name evidence="8 12" type="primary">der</name>
    <name evidence="12" type="ORF">COA71_08840</name>
</gene>
<evidence type="ECO:0000256" key="1">
    <source>
        <dbReference type="ARBA" id="ARBA00008279"/>
    </source>
</evidence>
<dbReference type="EMBL" id="NVWI01000006">
    <property type="protein sequence ID" value="PCJ41142.1"/>
    <property type="molecule type" value="Genomic_DNA"/>
</dbReference>
<comment type="function">
    <text evidence="8 10">GTPase that plays an essential role in the late steps of ribosome biogenesis.</text>
</comment>
<feature type="binding site" evidence="8">
    <location>
        <begin position="56"/>
        <end position="60"/>
    </location>
    <ligand>
        <name>GTP</name>
        <dbReference type="ChEBI" id="CHEBI:37565"/>
        <label>1</label>
    </ligand>
</feature>
<evidence type="ECO:0000256" key="5">
    <source>
        <dbReference type="ARBA" id="ARBA00022741"/>
    </source>
</evidence>
<dbReference type="FunFam" id="3.40.50.300:FF:000057">
    <property type="entry name" value="GTPase Der"/>
    <property type="match status" value="1"/>
</dbReference>
<protein>
    <recommendedName>
        <fullName evidence="2 8">GTPase Der</fullName>
    </recommendedName>
    <alternativeName>
        <fullName evidence="7 8">GTP-binding protein EngA</fullName>
    </alternativeName>
</protein>
<feature type="binding site" evidence="8">
    <location>
        <begin position="183"/>
        <end position="190"/>
    </location>
    <ligand>
        <name>GTP</name>
        <dbReference type="ChEBI" id="CHEBI:37565"/>
        <label>2</label>
    </ligand>
</feature>
<evidence type="ECO:0000259" key="11">
    <source>
        <dbReference type="PROSITE" id="PS51712"/>
    </source>
</evidence>
<dbReference type="PANTHER" id="PTHR43834:SF6">
    <property type="entry name" value="GTPASE DER"/>
    <property type="match status" value="1"/>
</dbReference>
<dbReference type="GO" id="GO:0042254">
    <property type="term" value="P:ribosome biogenesis"/>
    <property type="evidence" value="ECO:0007669"/>
    <property type="project" value="UniProtKB-KW"/>
</dbReference>
<dbReference type="PANTHER" id="PTHR43834">
    <property type="entry name" value="GTPASE DER"/>
    <property type="match status" value="1"/>
</dbReference>
<feature type="binding site" evidence="8">
    <location>
        <begin position="295"/>
        <end position="298"/>
    </location>
    <ligand>
        <name>GTP</name>
        <dbReference type="ChEBI" id="CHEBI:37565"/>
        <label>2</label>
    </ligand>
</feature>
<evidence type="ECO:0000256" key="4">
    <source>
        <dbReference type="ARBA" id="ARBA00022737"/>
    </source>
</evidence>
<dbReference type="NCBIfam" id="TIGR03594">
    <property type="entry name" value="GTPase_EngA"/>
    <property type="match status" value="1"/>
</dbReference>
<dbReference type="InterPro" id="IPR031166">
    <property type="entry name" value="G_ENGA"/>
</dbReference>
<feature type="binding site" evidence="8">
    <location>
        <begin position="9"/>
        <end position="16"/>
    </location>
    <ligand>
        <name>GTP</name>
        <dbReference type="ChEBI" id="CHEBI:37565"/>
        <label>1</label>
    </ligand>
</feature>
<dbReference type="HAMAP" id="MF_00195">
    <property type="entry name" value="GTPase_Der"/>
    <property type="match status" value="1"/>
</dbReference>